<evidence type="ECO:0008006" key="3">
    <source>
        <dbReference type="Google" id="ProtNLM"/>
    </source>
</evidence>
<sequence length="182" mass="20795">MPNVVLAMVGSHLKNHNDLYHIQLVNWRLHQFFNPRLYCIRVAGQQRLQLADDGNVGAVQRLLANNVLDVKKKFYRNTNGHTTVSDMLRVAIEDQDIAMCRALIAAGAKCINTYINRNALALEFGRMLKDHGAIVRDTPTPRGQEFMYDPIYIPWPVVTVFKKVWGSDEVPINCLIVRVLPW</sequence>
<organism evidence="1 2">
    <name type="scientific">Sphaerosporella brunnea</name>
    <dbReference type="NCBI Taxonomy" id="1250544"/>
    <lineage>
        <taxon>Eukaryota</taxon>
        <taxon>Fungi</taxon>
        <taxon>Dikarya</taxon>
        <taxon>Ascomycota</taxon>
        <taxon>Pezizomycotina</taxon>
        <taxon>Pezizomycetes</taxon>
        <taxon>Pezizales</taxon>
        <taxon>Pyronemataceae</taxon>
        <taxon>Sphaerosporella</taxon>
    </lineage>
</organism>
<keyword evidence="2" id="KW-1185">Reference proteome</keyword>
<evidence type="ECO:0000313" key="2">
    <source>
        <dbReference type="Proteomes" id="UP000326924"/>
    </source>
</evidence>
<reference evidence="1 2" key="1">
    <citation type="submission" date="2019-09" db="EMBL/GenBank/DDBJ databases">
        <title>Draft genome of the ectomycorrhizal ascomycete Sphaerosporella brunnea.</title>
        <authorList>
            <consortium name="DOE Joint Genome Institute"/>
            <person name="Benucci G.M."/>
            <person name="Marozzi G."/>
            <person name="Antonielli L."/>
            <person name="Sanchez S."/>
            <person name="Marco P."/>
            <person name="Wang X."/>
            <person name="Falini L.B."/>
            <person name="Barry K."/>
            <person name="Haridas S."/>
            <person name="Lipzen A."/>
            <person name="Labutti K."/>
            <person name="Grigoriev I.V."/>
            <person name="Murat C."/>
            <person name="Martin F."/>
            <person name="Albertini E."/>
            <person name="Donnini D."/>
            <person name="Bonito G."/>
        </authorList>
    </citation>
    <scope>NUCLEOTIDE SEQUENCE [LARGE SCALE GENOMIC DNA]</scope>
    <source>
        <strain evidence="1 2">Sb_GMNB300</strain>
    </source>
</reference>
<gene>
    <name evidence="1" type="ORF">FN846DRAFT_889433</name>
</gene>
<dbReference type="InParanoid" id="A0A5J5EZ73"/>
<proteinExistence type="predicted"/>
<dbReference type="Proteomes" id="UP000326924">
    <property type="component" value="Unassembled WGS sequence"/>
</dbReference>
<dbReference type="EMBL" id="VXIS01000067">
    <property type="protein sequence ID" value="KAA8908519.1"/>
    <property type="molecule type" value="Genomic_DNA"/>
</dbReference>
<protein>
    <recommendedName>
        <fullName evidence="3">Ankyrin repeat-containing domain protein</fullName>
    </recommendedName>
</protein>
<name>A0A5J5EZ73_9PEZI</name>
<accession>A0A5J5EZ73</accession>
<dbReference type="AlphaFoldDB" id="A0A5J5EZ73"/>
<evidence type="ECO:0000313" key="1">
    <source>
        <dbReference type="EMBL" id="KAA8908519.1"/>
    </source>
</evidence>
<comment type="caution">
    <text evidence="1">The sequence shown here is derived from an EMBL/GenBank/DDBJ whole genome shotgun (WGS) entry which is preliminary data.</text>
</comment>